<evidence type="ECO:0000256" key="3">
    <source>
        <dbReference type="ARBA" id="ARBA00022748"/>
    </source>
</evidence>
<evidence type="ECO:0000256" key="5">
    <source>
        <dbReference type="ARBA" id="ARBA00023136"/>
    </source>
</evidence>
<reference evidence="10 11" key="1">
    <citation type="submission" date="2023-11" db="EMBL/GenBank/DDBJ databases">
        <title>MicrobeMod: A computational toolkit for identifying prokaryotic methylation and restriction-modification with nanopore sequencing.</title>
        <authorList>
            <person name="Crits-Christoph A."/>
            <person name="Kang S.C."/>
            <person name="Lee H."/>
            <person name="Ostrov N."/>
        </authorList>
    </citation>
    <scope>NUCLEOTIDE SEQUENCE [LARGE SCALE GENOMIC DNA]</scope>
    <source>
        <strain evidence="10 11">DSMZ 700</strain>
    </source>
</reference>
<dbReference type="Pfam" id="PF13899">
    <property type="entry name" value="Thioredoxin_7"/>
    <property type="match status" value="1"/>
</dbReference>
<feature type="domain" description="Cytochrome C biogenesis protein transmembrane" evidence="8">
    <location>
        <begin position="283"/>
        <end position="493"/>
    </location>
</feature>
<evidence type="ECO:0000259" key="8">
    <source>
        <dbReference type="Pfam" id="PF02683"/>
    </source>
</evidence>
<keyword evidence="2 6" id="KW-0812">Transmembrane</keyword>
<feature type="signal peptide" evidence="7">
    <location>
        <begin position="1"/>
        <end position="22"/>
    </location>
</feature>
<keyword evidence="4 6" id="KW-1133">Transmembrane helix</keyword>
<evidence type="ECO:0000256" key="7">
    <source>
        <dbReference type="SAM" id="SignalP"/>
    </source>
</evidence>
<evidence type="ECO:0000256" key="1">
    <source>
        <dbReference type="ARBA" id="ARBA00004141"/>
    </source>
</evidence>
<evidence type="ECO:0000313" key="11">
    <source>
        <dbReference type="Proteomes" id="UP001279553"/>
    </source>
</evidence>
<evidence type="ECO:0000256" key="4">
    <source>
        <dbReference type="ARBA" id="ARBA00022989"/>
    </source>
</evidence>
<dbReference type="InterPro" id="IPR035671">
    <property type="entry name" value="DsbD_gamma"/>
</dbReference>
<comment type="subcellular location">
    <subcellularLocation>
        <location evidence="1">Membrane</location>
        <topology evidence="1">Multi-pass membrane protein</topology>
    </subcellularLocation>
</comment>
<dbReference type="SUPFAM" id="SSF52833">
    <property type="entry name" value="Thioredoxin-like"/>
    <property type="match status" value="1"/>
</dbReference>
<feature type="transmembrane region" description="Helical" evidence="6">
    <location>
        <begin position="363"/>
        <end position="384"/>
    </location>
</feature>
<feature type="transmembrane region" description="Helical" evidence="6">
    <location>
        <begin position="327"/>
        <end position="351"/>
    </location>
</feature>
<feature type="transmembrane region" description="Helical" evidence="6">
    <location>
        <begin position="396"/>
        <end position="416"/>
    </location>
</feature>
<keyword evidence="3" id="KW-0201">Cytochrome c-type biogenesis</keyword>
<dbReference type="InterPro" id="IPR036249">
    <property type="entry name" value="Thioredoxin-like_sf"/>
</dbReference>
<dbReference type="Proteomes" id="UP001279553">
    <property type="component" value="Unassembled WGS sequence"/>
</dbReference>
<dbReference type="AlphaFoldDB" id="A0AAW9DVQ8"/>
<feature type="transmembrane region" description="Helical" evidence="6">
    <location>
        <begin position="500"/>
        <end position="522"/>
    </location>
</feature>
<name>A0AAW9DVQ8_ACIAO</name>
<keyword evidence="5 6" id="KW-0472">Membrane</keyword>
<feature type="domain" description="Thiol:disulfide interchange protein DsbD N-terminal" evidence="9">
    <location>
        <begin position="40"/>
        <end position="151"/>
    </location>
</feature>
<accession>A0AAW9DVQ8</accession>
<dbReference type="InterPro" id="IPR028250">
    <property type="entry name" value="DsbDN"/>
</dbReference>
<feature type="transmembrane region" description="Helical" evidence="6">
    <location>
        <begin position="436"/>
        <end position="464"/>
    </location>
</feature>
<evidence type="ECO:0000256" key="6">
    <source>
        <dbReference type="SAM" id="Phobius"/>
    </source>
</evidence>
<keyword evidence="7" id="KW-0732">Signal</keyword>
<evidence type="ECO:0000256" key="2">
    <source>
        <dbReference type="ARBA" id="ARBA00022692"/>
    </source>
</evidence>
<dbReference type="RefSeq" id="WP_319615623.1">
    <property type="nucleotide sequence ID" value="NZ_JAWXYB010000018.1"/>
</dbReference>
<feature type="transmembrane region" description="Helical" evidence="6">
    <location>
        <begin position="476"/>
        <end position="494"/>
    </location>
</feature>
<comment type="caution">
    <text evidence="10">The sequence shown here is derived from an EMBL/GenBank/DDBJ whole genome shotgun (WGS) entry which is preliminary data.</text>
</comment>
<organism evidence="10 11">
    <name type="scientific">Acidiphilium acidophilum</name>
    <name type="common">Thiobacillus acidophilus</name>
    <dbReference type="NCBI Taxonomy" id="76588"/>
    <lineage>
        <taxon>Bacteria</taxon>
        <taxon>Pseudomonadati</taxon>
        <taxon>Pseudomonadota</taxon>
        <taxon>Alphaproteobacteria</taxon>
        <taxon>Acetobacterales</taxon>
        <taxon>Acidocellaceae</taxon>
        <taxon>Acidiphilium</taxon>
    </lineage>
</organism>
<dbReference type="EMBL" id="JAWXYB010000018">
    <property type="protein sequence ID" value="MDX5932768.1"/>
    <property type="molecule type" value="Genomic_DNA"/>
</dbReference>
<dbReference type="GO" id="GO:0045454">
    <property type="term" value="P:cell redox homeostasis"/>
    <property type="evidence" value="ECO:0007669"/>
    <property type="project" value="TreeGrafter"/>
</dbReference>
<evidence type="ECO:0000259" key="9">
    <source>
        <dbReference type="Pfam" id="PF11412"/>
    </source>
</evidence>
<feature type="transmembrane region" description="Helical" evidence="6">
    <location>
        <begin position="527"/>
        <end position="544"/>
    </location>
</feature>
<dbReference type="Gene3D" id="3.40.30.10">
    <property type="entry name" value="Glutaredoxin"/>
    <property type="match status" value="1"/>
</dbReference>
<dbReference type="PANTHER" id="PTHR32234:SF3">
    <property type="entry name" value="SUPPRESSION OF COPPER SENSITIVITY PROTEIN"/>
    <property type="match status" value="1"/>
</dbReference>
<dbReference type="CDD" id="cd02953">
    <property type="entry name" value="DsbDgamma"/>
    <property type="match status" value="1"/>
</dbReference>
<evidence type="ECO:0000313" key="10">
    <source>
        <dbReference type="EMBL" id="MDX5932768.1"/>
    </source>
</evidence>
<dbReference type="GO" id="GO:0016020">
    <property type="term" value="C:membrane"/>
    <property type="evidence" value="ECO:0007669"/>
    <property type="project" value="UniProtKB-SubCell"/>
</dbReference>
<dbReference type="PANTHER" id="PTHR32234">
    <property type="entry name" value="THIOL:DISULFIDE INTERCHANGE PROTEIN DSBD"/>
    <property type="match status" value="1"/>
</dbReference>
<sequence length="676" mass="69767">MKLLPALLGLLLLFALSAPARAAESNRAVSSRATVSLVSATTAADTTSLKLGLLFRLKPDWHIYWSDPGDAGEPPSISITAPKGATAGPFAYPAPHWLVASGVGDYTETGTVLLPFTLKLPQPGATTITASANWLVCDPKICVPESGTFTLALPGGSAHASPQAPLFAEAAAQMPRPSPFHATIAPGGLLAITGSSLNDAAVKSAHFYPDDPSVIANAAPQKLGFVRGGFTLALTPADAKKPLTTLSGVLEITDPAGQTEALTLTATPGAAPAPLHVTPWYVWIAGALLGGLILNLMPCVFPVLAIKAMAVARLGHDDRARARHESLAYTLGAVIAMMILGGILLAIRAGGTALGWGFQFQSPVFIAIMAWLVFAIGLNFAGLFAISGMENLGSGLAARGGLLGSFATGLLAVVVATPCTAPFMGGALAAALAAPLALGLSIFAALGLGIALPFVLIAIIPAVARLLPRPGAWMDILRQILAFPMFATAIWLLWVMALEAGASGVLIVGAGAVLIAFALWLLRFRGVFTKGLAVLAVAAALFLLPRITPADAGAATGKATGIADSQPFSTTKLAALRAAGKPVFVDMTAAWCITCQVNERVALEPASVQRLFRTHQITLMIGDWTRRNPAITRFLAAHGRDGVPIYVYYPPDHAKPVVLPQILTPSIVTGAINGAT</sequence>
<protein>
    <submittedName>
        <fullName evidence="10">Thioredoxin family protein</fullName>
    </submittedName>
</protein>
<dbReference type="InterPro" id="IPR003834">
    <property type="entry name" value="Cyt_c_assmbl_TM_dom"/>
</dbReference>
<keyword evidence="11" id="KW-1185">Reference proteome</keyword>
<dbReference type="Pfam" id="PF11412">
    <property type="entry name" value="DsbD_N"/>
    <property type="match status" value="1"/>
</dbReference>
<dbReference type="GO" id="GO:0017004">
    <property type="term" value="P:cytochrome complex assembly"/>
    <property type="evidence" value="ECO:0007669"/>
    <property type="project" value="UniProtKB-KW"/>
</dbReference>
<feature type="transmembrane region" description="Helical" evidence="6">
    <location>
        <begin position="280"/>
        <end position="306"/>
    </location>
</feature>
<feature type="chain" id="PRO_5043331425" evidence="7">
    <location>
        <begin position="23"/>
        <end position="676"/>
    </location>
</feature>
<gene>
    <name evidence="10" type="ORF">SIL87_18615</name>
</gene>
<dbReference type="Pfam" id="PF02683">
    <property type="entry name" value="DsbD_TM"/>
    <property type="match status" value="1"/>
</dbReference>
<dbReference type="GO" id="GO:0015035">
    <property type="term" value="F:protein-disulfide reductase activity"/>
    <property type="evidence" value="ECO:0007669"/>
    <property type="project" value="TreeGrafter"/>
</dbReference>
<proteinExistence type="predicted"/>